<reference evidence="1 2" key="1">
    <citation type="submission" date="2016-10" db="EMBL/GenBank/DDBJ databases">
        <authorList>
            <person name="de Groot N.N."/>
        </authorList>
    </citation>
    <scope>NUCLEOTIDE SEQUENCE [LARGE SCALE GENOMIC DNA]</scope>
    <source>
        <strain evidence="1 2">DSM 44468</strain>
    </source>
</reference>
<dbReference type="RefSeq" id="WP_091503988.1">
    <property type="nucleotide sequence ID" value="NZ_FORP01000001.1"/>
</dbReference>
<dbReference type="EMBL" id="FORP01000001">
    <property type="protein sequence ID" value="SFI69875.1"/>
    <property type="molecule type" value="Genomic_DNA"/>
</dbReference>
<dbReference type="AlphaFoldDB" id="A0A1I3KCE6"/>
<dbReference type="Proteomes" id="UP000199025">
    <property type="component" value="Unassembled WGS sequence"/>
</dbReference>
<gene>
    <name evidence="1" type="ORF">SAMN05421835_101491</name>
</gene>
<keyword evidence="2" id="KW-1185">Reference proteome</keyword>
<name>A0A1I3KCE6_9PSEU</name>
<dbReference type="OrthoDB" id="3690956at2"/>
<proteinExistence type="predicted"/>
<evidence type="ECO:0000313" key="2">
    <source>
        <dbReference type="Proteomes" id="UP000199025"/>
    </source>
</evidence>
<accession>A0A1I3KCE6</accession>
<organism evidence="1 2">
    <name type="scientific">Amycolatopsis sacchari</name>
    <dbReference type="NCBI Taxonomy" id="115433"/>
    <lineage>
        <taxon>Bacteria</taxon>
        <taxon>Bacillati</taxon>
        <taxon>Actinomycetota</taxon>
        <taxon>Actinomycetes</taxon>
        <taxon>Pseudonocardiales</taxon>
        <taxon>Pseudonocardiaceae</taxon>
        <taxon>Amycolatopsis</taxon>
    </lineage>
</organism>
<evidence type="ECO:0000313" key="1">
    <source>
        <dbReference type="EMBL" id="SFI69875.1"/>
    </source>
</evidence>
<sequence>MPPHRVRTVLDTLAEYDLAYDEAADNTTLHLAERYTAASFPCGSAIVLAHALIEKAPAVGFTVYEEPAYEWIGTSCTYVADLGLFTVGCDADGDPLFTQNQVLELDGKPDDVRLKELGVSWLTAIADMPAGPVVEPDRFATHWNRRHGEAVVVEGQPRGGDLVVPAAATAAEVDAALAERGFRRADDWTQLDETAQLWRTDVYRLPAS</sequence>
<protein>
    <submittedName>
        <fullName evidence="1">Uncharacterized protein</fullName>
    </submittedName>
</protein>